<keyword evidence="3" id="KW-1185">Reference proteome</keyword>
<reference evidence="2 3" key="1">
    <citation type="journal article" date="2017" name="Curr. Biol.">
        <title>The Evolution of Venom by Co-option of Single-Copy Genes.</title>
        <authorList>
            <person name="Martinson E.O."/>
            <person name="Mrinalini"/>
            <person name="Kelkar Y.D."/>
            <person name="Chang C.H."/>
            <person name="Werren J.H."/>
        </authorList>
    </citation>
    <scope>NUCLEOTIDE SEQUENCE [LARGE SCALE GENOMIC DNA]</scope>
    <source>
        <strain evidence="2 3">Alberta</strain>
        <tissue evidence="2">Whole body</tissue>
    </source>
</reference>
<protein>
    <submittedName>
        <fullName evidence="2">Uncharacterized protein</fullName>
    </submittedName>
</protein>
<comment type="caution">
    <text evidence="2">The sequence shown here is derived from an EMBL/GenBank/DDBJ whole genome shotgun (WGS) entry which is preliminary data.</text>
</comment>
<dbReference type="EMBL" id="NNAY01000918">
    <property type="protein sequence ID" value="OXU25931.1"/>
    <property type="molecule type" value="Genomic_DNA"/>
</dbReference>
<dbReference type="AlphaFoldDB" id="A0A232F568"/>
<feature type="compositionally biased region" description="Polar residues" evidence="1">
    <location>
        <begin position="109"/>
        <end position="125"/>
    </location>
</feature>
<name>A0A232F568_9HYME</name>
<evidence type="ECO:0000313" key="3">
    <source>
        <dbReference type="Proteomes" id="UP000215335"/>
    </source>
</evidence>
<feature type="compositionally biased region" description="Low complexity" evidence="1">
    <location>
        <begin position="35"/>
        <end position="46"/>
    </location>
</feature>
<gene>
    <name evidence="2" type="ORF">TSAR_001845</name>
</gene>
<proteinExistence type="predicted"/>
<dbReference type="OrthoDB" id="6242697at2759"/>
<sequence length="131" mass="13517">MDARFEMSFPVMCSADVQDGDADLAHPAEIAADARAAAGAGASRGRVPQPALVDPGPGGQVPMAVQSAPPGPMVHPSKHQQQQQLPHSLYSHALLSRGHVEPSPDPTTGAMSPSLSSVATSNSEVSFKIEE</sequence>
<accession>A0A232F568</accession>
<feature type="region of interest" description="Disordered" evidence="1">
    <location>
        <begin position="35"/>
        <end position="131"/>
    </location>
</feature>
<dbReference type="Proteomes" id="UP000215335">
    <property type="component" value="Unassembled WGS sequence"/>
</dbReference>
<evidence type="ECO:0000256" key="1">
    <source>
        <dbReference type="SAM" id="MobiDB-lite"/>
    </source>
</evidence>
<evidence type="ECO:0000313" key="2">
    <source>
        <dbReference type="EMBL" id="OXU25931.1"/>
    </source>
</evidence>
<organism evidence="2 3">
    <name type="scientific">Trichomalopsis sarcophagae</name>
    <dbReference type="NCBI Taxonomy" id="543379"/>
    <lineage>
        <taxon>Eukaryota</taxon>
        <taxon>Metazoa</taxon>
        <taxon>Ecdysozoa</taxon>
        <taxon>Arthropoda</taxon>
        <taxon>Hexapoda</taxon>
        <taxon>Insecta</taxon>
        <taxon>Pterygota</taxon>
        <taxon>Neoptera</taxon>
        <taxon>Endopterygota</taxon>
        <taxon>Hymenoptera</taxon>
        <taxon>Apocrita</taxon>
        <taxon>Proctotrupomorpha</taxon>
        <taxon>Chalcidoidea</taxon>
        <taxon>Pteromalidae</taxon>
        <taxon>Pteromalinae</taxon>
        <taxon>Trichomalopsis</taxon>
    </lineage>
</organism>